<protein>
    <submittedName>
        <fullName evidence="2">Uncharacterized protein</fullName>
    </submittedName>
</protein>
<dbReference type="AlphaFoldDB" id="A0A7I7WWH5"/>
<reference evidence="3" key="3">
    <citation type="journal article" date="2023" name="Environ. Microbiol.">
        <title>The 2-methylpropene degradation pathway in Mycobacteriaceae family strains.</title>
        <authorList>
            <person name="Helbich S."/>
            <person name="Barrantes I."/>
            <person name="Dos Anjos Borges L.G."/>
            <person name="Pieper D.H."/>
            <person name="Vainshtein Y."/>
            <person name="Sohn K."/>
            <person name="Engesser K.H."/>
        </authorList>
    </citation>
    <scope>NUCLEOTIDE SEQUENCE</scope>
    <source>
        <strain evidence="3">IBE100</strain>
    </source>
</reference>
<proteinExistence type="predicted"/>
<dbReference type="KEGG" id="mgad:MGAD_51860"/>
<keyword evidence="1" id="KW-1133">Transmembrane helix</keyword>
<sequence>MKYALGALYLAGWLTTTFLLLRSGAFADESRRKHRAIAGIVGAMFAFALAAVWPLSGWILPFLRSAMDDDGG</sequence>
<dbReference type="EMBL" id="AP022608">
    <property type="protein sequence ID" value="BBZ20851.1"/>
    <property type="molecule type" value="Genomic_DNA"/>
</dbReference>
<feature type="transmembrane region" description="Helical" evidence="1">
    <location>
        <begin position="37"/>
        <end position="60"/>
    </location>
</feature>
<keyword evidence="5" id="KW-1185">Reference proteome</keyword>
<evidence type="ECO:0000256" key="1">
    <source>
        <dbReference type="SAM" id="Phobius"/>
    </source>
</evidence>
<dbReference type="EMBL" id="JAKZMO010000001">
    <property type="protein sequence ID" value="MDG5481287.1"/>
    <property type="molecule type" value="Genomic_DNA"/>
</dbReference>
<dbReference type="RefSeq" id="WP_163689560.1">
    <property type="nucleotide sequence ID" value="NZ_AP022608.1"/>
</dbReference>
<dbReference type="Proteomes" id="UP001154266">
    <property type="component" value="Unassembled WGS sequence"/>
</dbReference>
<evidence type="ECO:0000313" key="2">
    <source>
        <dbReference type="EMBL" id="BBZ20851.1"/>
    </source>
</evidence>
<organism evidence="2 4">
    <name type="scientific">Mycolicibacterium gadium</name>
    <name type="common">Mycobacterium gadium</name>
    <dbReference type="NCBI Taxonomy" id="1794"/>
    <lineage>
        <taxon>Bacteria</taxon>
        <taxon>Bacillati</taxon>
        <taxon>Actinomycetota</taxon>
        <taxon>Actinomycetes</taxon>
        <taxon>Mycobacteriales</taxon>
        <taxon>Mycobacteriaceae</taxon>
        <taxon>Mycolicibacterium</taxon>
    </lineage>
</organism>
<evidence type="ECO:0000313" key="3">
    <source>
        <dbReference type="EMBL" id="MDG5481287.1"/>
    </source>
</evidence>
<accession>A0A7I7WWH5</accession>
<evidence type="ECO:0000313" key="4">
    <source>
        <dbReference type="Proteomes" id="UP000466187"/>
    </source>
</evidence>
<name>A0A7I7WWH5_MYCGU</name>
<reference evidence="2" key="2">
    <citation type="submission" date="2020-02" db="EMBL/GenBank/DDBJ databases">
        <authorList>
            <person name="Matsumoto Y."/>
            <person name="Motooka D."/>
            <person name="Nakamura S."/>
        </authorList>
    </citation>
    <scope>NUCLEOTIDE SEQUENCE</scope>
    <source>
        <strain evidence="2">JCM 12688</strain>
    </source>
</reference>
<dbReference type="Proteomes" id="UP000466187">
    <property type="component" value="Chromosome"/>
</dbReference>
<gene>
    <name evidence="2" type="ORF">MGAD_51860</name>
    <name evidence="3" type="ORF">MNO81_00565</name>
</gene>
<evidence type="ECO:0000313" key="5">
    <source>
        <dbReference type="Proteomes" id="UP001154266"/>
    </source>
</evidence>
<keyword evidence="1" id="KW-0472">Membrane</keyword>
<reference evidence="2 4" key="1">
    <citation type="journal article" date="2019" name="Emerg. Microbes Infect.">
        <title>Comprehensive subspecies identification of 175 nontuberculous mycobacteria species based on 7547 genomic profiles.</title>
        <authorList>
            <person name="Matsumoto Y."/>
            <person name="Kinjo T."/>
            <person name="Motooka D."/>
            <person name="Nabeya D."/>
            <person name="Jung N."/>
            <person name="Uechi K."/>
            <person name="Horii T."/>
            <person name="Iida T."/>
            <person name="Fujita J."/>
            <person name="Nakamura S."/>
        </authorList>
    </citation>
    <scope>NUCLEOTIDE SEQUENCE [LARGE SCALE GENOMIC DNA]</scope>
    <source>
        <strain evidence="2 4">JCM 12688</strain>
    </source>
</reference>
<keyword evidence="1" id="KW-0812">Transmembrane</keyword>